<proteinExistence type="inferred from homology"/>
<comment type="similarity">
    <text evidence="1">Belongs to the bacterial microcompartments protein family. CsoS1 subfamily.</text>
</comment>
<evidence type="ECO:0000313" key="5">
    <source>
        <dbReference type="EMBL" id="TCL57432.1"/>
    </source>
</evidence>
<evidence type="ECO:0000256" key="1">
    <source>
        <dbReference type="ARBA" id="ARBA00023780"/>
    </source>
</evidence>
<dbReference type="AlphaFoldDB" id="A0A4V2QBR5"/>
<dbReference type="GO" id="GO:0031469">
    <property type="term" value="C:bacterial microcompartment"/>
    <property type="evidence" value="ECO:0007669"/>
    <property type="project" value="UniProtKB-SubCell"/>
</dbReference>
<comment type="subcellular location">
    <subcellularLocation>
        <location evidence="2">Bacterial microcompartment</location>
    </subcellularLocation>
</comment>
<dbReference type="InterPro" id="IPR037233">
    <property type="entry name" value="CcmK-like_sf"/>
</dbReference>
<dbReference type="CDD" id="cd07059">
    <property type="entry name" value="BMC_PduA"/>
    <property type="match status" value="1"/>
</dbReference>
<dbReference type="STRING" id="1650663.GCA_001486665_02058"/>
<dbReference type="InterPro" id="IPR020808">
    <property type="entry name" value="Bact_microcomp_CS"/>
</dbReference>
<dbReference type="Gene3D" id="3.30.70.1710">
    <property type="match status" value="1"/>
</dbReference>
<dbReference type="RefSeq" id="WP_058965090.1">
    <property type="nucleotide sequence ID" value="NZ_CABKVM010000017.1"/>
</dbReference>
<comment type="caution">
    <text evidence="5">The sequence shown here is derived from an EMBL/GenBank/DDBJ whole genome shotgun (WGS) entry which is preliminary data.</text>
</comment>
<dbReference type="NCBIfam" id="NF012018">
    <property type="entry name" value="PRK15474.1"/>
    <property type="match status" value="1"/>
</dbReference>
<dbReference type="Pfam" id="PF00936">
    <property type="entry name" value="BMC"/>
    <property type="match status" value="1"/>
</dbReference>
<accession>A0A4V2QBR5</accession>
<organism evidence="5 6">
    <name type="scientific">Allofournierella massiliensis</name>
    <dbReference type="NCBI Taxonomy" id="1650663"/>
    <lineage>
        <taxon>Bacteria</taxon>
        <taxon>Bacillati</taxon>
        <taxon>Bacillota</taxon>
        <taxon>Clostridia</taxon>
        <taxon>Eubacteriales</taxon>
        <taxon>Oscillospiraceae</taxon>
        <taxon>Allofournierella</taxon>
    </lineage>
</organism>
<evidence type="ECO:0000313" key="6">
    <source>
        <dbReference type="Proteomes" id="UP000295184"/>
    </source>
</evidence>
<dbReference type="InterPro" id="IPR044872">
    <property type="entry name" value="CcmK/CsoS1_BMC"/>
</dbReference>
<dbReference type="SUPFAM" id="SSF143414">
    <property type="entry name" value="CcmK-like"/>
    <property type="match status" value="1"/>
</dbReference>
<sequence>MKYDALGMIETKGLVGSIEAADAMVKAANVTLIGKEFIGGGLVTVMVRGDVGAVKAATDAGAAAAQRVGELVSVHVIPRPHAEVETILPSVKEN</sequence>
<gene>
    <name evidence="5" type="ORF">EDD77_110107</name>
</gene>
<dbReference type="InterPro" id="IPR050575">
    <property type="entry name" value="BMC_shell"/>
</dbReference>
<evidence type="ECO:0000256" key="2">
    <source>
        <dbReference type="ARBA" id="ARBA00024322"/>
    </source>
</evidence>
<dbReference type="InterPro" id="IPR000249">
    <property type="entry name" value="BMC_dom"/>
</dbReference>
<feature type="domain" description="BMC" evidence="4">
    <location>
        <begin position="5"/>
        <end position="89"/>
    </location>
</feature>
<dbReference type="PANTHER" id="PTHR33941:SF11">
    <property type="entry name" value="BACTERIAL MICROCOMPARTMENT SHELL PROTEIN PDUJ"/>
    <property type="match status" value="1"/>
</dbReference>
<dbReference type="SMART" id="SM00877">
    <property type="entry name" value="BMC"/>
    <property type="match status" value="1"/>
</dbReference>
<dbReference type="EMBL" id="SLUM01000010">
    <property type="protein sequence ID" value="TCL57432.1"/>
    <property type="molecule type" value="Genomic_DNA"/>
</dbReference>
<reference evidence="5 6" key="1">
    <citation type="submission" date="2019-03" db="EMBL/GenBank/DDBJ databases">
        <title>Genomic Encyclopedia of Type Strains, Phase IV (KMG-IV): sequencing the most valuable type-strain genomes for metagenomic binning, comparative biology and taxonomic classification.</title>
        <authorList>
            <person name="Goeker M."/>
        </authorList>
    </citation>
    <scope>NUCLEOTIDE SEQUENCE [LARGE SCALE GENOMIC DNA]</scope>
    <source>
        <strain evidence="5 6">DSM 100451</strain>
    </source>
</reference>
<dbReference type="PROSITE" id="PS51930">
    <property type="entry name" value="BMC_2"/>
    <property type="match status" value="1"/>
</dbReference>
<keyword evidence="3" id="KW-1283">Bacterial microcompartment</keyword>
<name>A0A4V2QBR5_9FIRM</name>
<dbReference type="Proteomes" id="UP000295184">
    <property type="component" value="Unassembled WGS sequence"/>
</dbReference>
<dbReference type="PANTHER" id="PTHR33941">
    <property type="entry name" value="PROPANEDIOL UTILIZATION PROTEIN PDUA"/>
    <property type="match status" value="1"/>
</dbReference>
<dbReference type="PROSITE" id="PS01139">
    <property type="entry name" value="BMC_1"/>
    <property type="match status" value="1"/>
</dbReference>
<protein>
    <submittedName>
        <fullName evidence="5">Ethanolamine utilization protein EutM</fullName>
    </submittedName>
</protein>
<dbReference type="OrthoDB" id="9812608at2"/>
<evidence type="ECO:0000259" key="4">
    <source>
        <dbReference type="PROSITE" id="PS51930"/>
    </source>
</evidence>
<evidence type="ECO:0000256" key="3">
    <source>
        <dbReference type="ARBA" id="ARBA00024446"/>
    </source>
</evidence>
<dbReference type="GeneID" id="97380813"/>